<dbReference type="AlphaFoldDB" id="A0AAU7QKN6"/>
<dbReference type="EMBL" id="CP157948">
    <property type="protein sequence ID" value="XBS90234.1"/>
    <property type="molecule type" value="Genomic_DNA"/>
</dbReference>
<dbReference type="GO" id="GO:0016740">
    <property type="term" value="F:transferase activity"/>
    <property type="evidence" value="ECO:0007669"/>
    <property type="project" value="UniProtKB-KW"/>
</dbReference>
<sequence>MQPRQLTEQLSVAPQIAVADMPAIVAQGFRSIVNNRPDGEEPGQPDNAALEAAAHAAGLEWRHIPVVSGKVNDDQVRSFSEAMAQLPGPVLAFCRSGTRCSALWALSSDDTVDNILATTEAAGYDLSILRGWLEMSRR</sequence>
<dbReference type="GO" id="GO:0016787">
    <property type="term" value="F:hydrolase activity"/>
    <property type="evidence" value="ECO:0007669"/>
    <property type="project" value="InterPro"/>
</dbReference>
<organism evidence="2">
    <name type="scientific">Rhodanobacter sp. IGA1.0</name>
    <dbReference type="NCBI Taxonomy" id="3158582"/>
    <lineage>
        <taxon>Bacteria</taxon>
        <taxon>Pseudomonadati</taxon>
        <taxon>Pseudomonadota</taxon>
        <taxon>Gammaproteobacteria</taxon>
        <taxon>Lysobacterales</taxon>
        <taxon>Rhodanobacteraceae</taxon>
        <taxon>Rhodanobacter</taxon>
    </lineage>
</organism>
<dbReference type="InterPro" id="IPR005939">
    <property type="entry name" value="BLH_phosphatase-like"/>
</dbReference>
<evidence type="ECO:0000259" key="1">
    <source>
        <dbReference type="Pfam" id="PF04273"/>
    </source>
</evidence>
<accession>A0AAU7QKN6</accession>
<dbReference type="RefSeq" id="WP_350016414.1">
    <property type="nucleotide sequence ID" value="NZ_CP157948.1"/>
</dbReference>
<dbReference type="NCBIfam" id="TIGR01244">
    <property type="entry name" value="TIGR01244 family sulfur transferase"/>
    <property type="match status" value="1"/>
</dbReference>
<name>A0AAU7QKN6_9GAMM</name>
<dbReference type="Gene3D" id="3.90.190.10">
    <property type="entry name" value="Protein tyrosine phosphatase superfamily"/>
    <property type="match status" value="1"/>
</dbReference>
<dbReference type="SUPFAM" id="SSF52799">
    <property type="entry name" value="(Phosphotyrosine protein) phosphatases II"/>
    <property type="match status" value="1"/>
</dbReference>
<dbReference type="CDD" id="cd14503">
    <property type="entry name" value="PTP-bact"/>
    <property type="match status" value="1"/>
</dbReference>
<feature type="domain" description="Beta-lactamase hydrolase-like protein phosphatase-like" evidence="1">
    <location>
        <begin position="4"/>
        <end position="108"/>
    </location>
</feature>
<protein>
    <submittedName>
        <fullName evidence="2">TIGR01244 family sulfur transferase</fullName>
    </submittedName>
</protein>
<dbReference type="InterPro" id="IPR029021">
    <property type="entry name" value="Prot-tyrosine_phosphatase-like"/>
</dbReference>
<gene>
    <name evidence="2" type="ORF">ABNK63_00900</name>
</gene>
<reference evidence="2" key="1">
    <citation type="submission" date="2024-06" db="EMBL/GenBank/DDBJ databases">
        <authorList>
            <person name="Sun Y."/>
        </authorList>
    </citation>
    <scope>NUCLEOTIDE SEQUENCE</scope>
    <source>
        <strain evidence="2">IGA1.0</strain>
    </source>
</reference>
<proteinExistence type="predicted"/>
<evidence type="ECO:0000313" key="2">
    <source>
        <dbReference type="EMBL" id="XBS90234.1"/>
    </source>
</evidence>
<dbReference type="Pfam" id="PF04273">
    <property type="entry name" value="BLH_phosphatase"/>
    <property type="match status" value="1"/>
</dbReference>
<keyword evidence="2" id="KW-0808">Transferase</keyword>